<feature type="domain" description="Aerobactin siderophore biosynthesis IucA/IucC-like C-terminal" evidence="3">
    <location>
        <begin position="428"/>
        <end position="588"/>
    </location>
</feature>
<dbReference type="Gene3D" id="2.30.30.1240">
    <property type="entry name" value="AscD, thumb domain, four stranded beta-sheet"/>
    <property type="match status" value="1"/>
</dbReference>
<evidence type="ECO:0000259" key="3">
    <source>
        <dbReference type="Pfam" id="PF06276"/>
    </source>
</evidence>
<evidence type="ECO:0000313" key="4">
    <source>
        <dbReference type="EMBL" id="QGT78867.1"/>
    </source>
</evidence>
<dbReference type="Gene3D" id="1.10.510.40">
    <property type="match status" value="1"/>
</dbReference>
<dbReference type="Proteomes" id="UP000427716">
    <property type="component" value="Chromosome"/>
</dbReference>
<dbReference type="GO" id="GO:0016881">
    <property type="term" value="F:acid-amino acid ligase activity"/>
    <property type="evidence" value="ECO:0007669"/>
    <property type="project" value="UniProtKB-ARBA"/>
</dbReference>
<sequence length="618" mass="69786">MTATSSAALQQAFKRQDIQDQAETRMIWALLNTYCREIAAPAADLHLDCPFGARSWPQVIQHHRRLWGGHVLQISLPRSGQVVLIAVERPSVTLNHSYRSAPYGARFGKPWQLLDWERLARMLLDELALRFDQPFNEELLAQIGNSVELMEEFIAGAPDDEWGQGDEAYLRSEQSLTFGHAFHPTPKSREGVSLDAIRAYSPELGAAFQLHYFAVASADLVQASHLKEDAYTQLDRQLPTLALPPGYRAVPVHPWQIEHIRSLAAVRRALKNGRLLDLGPAGTPWYPTASVRTLFQPGRDRFLKCSLHVRLTNCVRKNAWYELESAVAISRLLDEEARSLSTTFPTLTLMSEPGFVTVDFPDHPSETRIALQEAFGLILRQTPTWGQNDTPVLAAALFSDTVSQGSPLEREVMRVARHQGLSRTAAAQRWFETYVEQLVHPMLFALCRLGVVFEPHLQNVVIGLRQGLPSHIYIRDLEGTKLLPDQWPDARLTSLTERAKASVRYPEELGIKRIGYCLLINNLAQAVFFLTRDDAELETRLWRCLGSSLKRYQRRHGNAFSAGLISRVLKGAPWPNKTNLLNRVLKRSDSASEYVPLVSPFAKSVDTQDPRNPQWNFD</sequence>
<dbReference type="KEGG" id="ghl:GM160_08135"/>
<keyword evidence="5" id="KW-1185">Reference proteome</keyword>
<name>A0A6I6D3P5_9GAMM</name>
<dbReference type="PANTHER" id="PTHR34384">
    <property type="entry name" value="L-2,3-DIAMINOPROPANOATE--CITRATE LIGASE"/>
    <property type="match status" value="1"/>
</dbReference>
<gene>
    <name evidence="4" type="ORF">GM160_08135</name>
</gene>
<evidence type="ECO:0000256" key="1">
    <source>
        <dbReference type="ARBA" id="ARBA00007832"/>
    </source>
</evidence>
<dbReference type="AlphaFoldDB" id="A0A6I6D3P5"/>
<evidence type="ECO:0000259" key="2">
    <source>
        <dbReference type="Pfam" id="PF04183"/>
    </source>
</evidence>
<organism evidence="4 5">
    <name type="scientific">Guyparkeria halophila</name>
    <dbReference type="NCBI Taxonomy" id="47960"/>
    <lineage>
        <taxon>Bacteria</taxon>
        <taxon>Pseudomonadati</taxon>
        <taxon>Pseudomonadota</taxon>
        <taxon>Gammaproteobacteria</taxon>
        <taxon>Chromatiales</taxon>
        <taxon>Thioalkalibacteraceae</taxon>
        <taxon>Guyparkeria</taxon>
    </lineage>
</organism>
<reference evidence="4 5" key="1">
    <citation type="submission" date="2019-11" db="EMBL/GenBank/DDBJ databases">
        <authorList>
            <person name="Zhang J."/>
            <person name="Sun C."/>
        </authorList>
    </citation>
    <scope>NUCLEOTIDE SEQUENCE [LARGE SCALE GENOMIC DNA]</scope>
    <source>
        <strain evidence="5">sp2</strain>
    </source>
</reference>
<dbReference type="InterPro" id="IPR022770">
    <property type="entry name" value="IucA/IucC-like_C"/>
</dbReference>
<comment type="similarity">
    <text evidence="1">Belongs to the IucA/IucC family.</text>
</comment>
<proteinExistence type="inferred from homology"/>
<dbReference type="Gene3D" id="1.10.150.640">
    <property type="entry name" value="AcsD, thumb domain, helical bundle"/>
    <property type="match status" value="1"/>
</dbReference>
<accession>A0A6I6D3P5</accession>
<evidence type="ECO:0000313" key="5">
    <source>
        <dbReference type="Proteomes" id="UP000427716"/>
    </source>
</evidence>
<dbReference type="InterPro" id="IPR043032">
    <property type="entry name" value="PvsD/AcsD-like_thumb_helix"/>
</dbReference>
<protein>
    <submittedName>
        <fullName evidence="4">Iron transporter</fullName>
    </submittedName>
</protein>
<dbReference type="RefSeq" id="WP_156574443.1">
    <property type="nucleotide sequence ID" value="NZ_CP046415.1"/>
</dbReference>
<feature type="domain" description="Aerobactin siderophore biosynthesis IucA/IucC N-terminal" evidence="2">
    <location>
        <begin position="169"/>
        <end position="398"/>
    </location>
</feature>
<dbReference type="EMBL" id="CP046415">
    <property type="protein sequence ID" value="QGT78867.1"/>
    <property type="molecule type" value="Genomic_DNA"/>
</dbReference>
<dbReference type="InterPro" id="IPR037455">
    <property type="entry name" value="LucA/IucC-like"/>
</dbReference>
<dbReference type="Pfam" id="PF06276">
    <property type="entry name" value="FhuF"/>
    <property type="match status" value="1"/>
</dbReference>
<dbReference type="PANTHER" id="PTHR34384:SF5">
    <property type="entry name" value="L-2,3-DIAMINOPROPANOATE--CITRATE LIGASE"/>
    <property type="match status" value="1"/>
</dbReference>
<dbReference type="Pfam" id="PF04183">
    <property type="entry name" value="IucA_IucC"/>
    <property type="match status" value="1"/>
</dbReference>
<dbReference type="InterPro" id="IPR007310">
    <property type="entry name" value="Aerobactin_biosyn_IucA/IucC_N"/>
</dbReference>
<dbReference type="GO" id="GO:0019290">
    <property type="term" value="P:siderophore biosynthetic process"/>
    <property type="evidence" value="ECO:0007669"/>
    <property type="project" value="InterPro"/>
</dbReference>
<dbReference type="InterPro" id="IPR043033">
    <property type="entry name" value="PvsD/AcsD-like_thumb_beta"/>
</dbReference>